<feature type="compositionally biased region" description="Low complexity" evidence="1">
    <location>
        <begin position="371"/>
        <end position="381"/>
    </location>
</feature>
<organism evidence="3 4">
    <name type="scientific">Sphingomonas cynarae</name>
    <dbReference type="NCBI Taxonomy" id="930197"/>
    <lineage>
        <taxon>Bacteria</taxon>
        <taxon>Pseudomonadati</taxon>
        <taxon>Pseudomonadota</taxon>
        <taxon>Alphaproteobacteria</taxon>
        <taxon>Sphingomonadales</taxon>
        <taxon>Sphingomonadaceae</taxon>
        <taxon>Sphingomonas</taxon>
    </lineage>
</organism>
<evidence type="ECO:0000313" key="4">
    <source>
        <dbReference type="Proteomes" id="UP001500523"/>
    </source>
</evidence>
<feature type="compositionally biased region" description="Gly residues" evidence="1">
    <location>
        <begin position="284"/>
        <end position="296"/>
    </location>
</feature>
<gene>
    <name evidence="3" type="ORF">GCM10022268_28180</name>
</gene>
<feature type="compositionally biased region" description="Basic and acidic residues" evidence="1">
    <location>
        <begin position="353"/>
        <end position="364"/>
    </location>
</feature>
<feature type="compositionally biased region" description="Low complexity" evidence="1">
    <location>
        <begin position="389"/>
        <end position="422"/>
    </location>
</feature>
<evidence type="ECO:0000313" key="3">
    <source>
        <dbReference type="EMBL" id="GAA3718196.1"/>
    </source>
</evidence>
<accession>A0ABP7EEP3</accession>
<keyword evidence="2" id="KW-0472">Membrane</keyword>
<protein>
    <submittedName>
        <fullName evidence="3">Uncharacterized protein</fullName>
    </submittedName>
</protein>
<keyword evidence="2" id="KW-0812">Transmembrane</keyword>
<dbReference type="RefSeq" id="WP_344694052.1">
    <property type="nucleotide sequence ID" value="NZ_BAABBF010000007.1"/>
</dbReference>
<feature type="compositionally biased region" description="Low complexity" evidence="1">
    <location>
        <begin position="334"/>
        <end position="352"/>
    </location>
</feature>
<evidence type="ECO:0000256" key="1">
    <source>
        <dbReference type="SAM" id="MobiDB-lite"/>
    </source>
</evidence>
<feature type="region of interest" description="Disordered" evidence="1">
    <location>
        <begin position="280"/>
        <end position="480"/>
    </location>
</feature>
<dbReference type="Proteomes" id="UP001500523">
    <property type="component" value="Unassembled WGS sequence"/>
</dbReference>
<feature type="region of interest" description="Disordered" evidence="1">
    <location>
        <begin position="184"/>
        <end position="210"/>
    </location>
</feature>
<feature type="compositionally biased region" description="Low complexity" evidence="1">
    <location>
        <begin position="297"/>
        <end position="307"/>
    </location>
</feature>
<dbReference type="EMBL" id="BAABBF010000007">
    <property type="protein sequence ID" value="GAA3718196.1"/>
    <property type="molecule type" value="Genomic_DNA"/>
</dbReference>
<feature type="transmembrane region" description="Helical" evidence="2">
    <location>
        <begin position="161"/>
        <end position="179"/>
    </location>
</feature>
<reference evidence="4" key="1">
    <citation type="journal article" date="2019" name="Int. J. Syst. Evol. Microbiol.">
        <title>The Global Catalogue of Microorganisms (GCM) 10K type strain sequencing project: providing services to taxonomists for standard genome sequencing and annotation.</title>
        <authorList>
            <consortium name="The Broad Institute Genomics Platform"/>
            <consortium name="The Broad Institute Genome Sequencing Center for Infectious Disease"/>
            <person name="Wu L."/>
            <person name="Ma J."/>
        </authorList>
    </citation>
    <scope>NUCLEOTIDE SEQUENCE [LARGE SCALE GENOMIC DNA]</scope>
    <source>
        <strain evidence="4">JCM 17498</strain>
    </source>
</reference>
<keyword evidence="4" id="KW-1185">Reference proteome</keyword>
<keyword evidence="2" id="KW-1133">Transmembrane helix</keyword>
<proteinExistence type="predicted"/>
<sequence length="521" mass="52607">MTEDFGATLHTRLDAMEARGRSHLIAVARRDALRDAVSIAIRIAPVAPLIFTILAFVDPLPVALVATVSLAVPLVAAAILYARRRAQIRIGRPDALALFDCGLDAKNRVAITAEFLEGPAPTGFRAAAVAEAAPWLARAQAMPLDKPAVTPVLRQVLRRRWPFVLVALLLLVLALSLHWHSGSAVTPQQMPDVTDTGRAALANGGSATSAPDDGVLASIAATLRDRLGIAASTGSAAGDPSSTAVDRNRAAGATGGVASQAGEAAAAQAAAGVGAGATAEAASGRGGAGQAGGSSGASGRDAGAVAGESSPTTDGAGSADGSRPNGDDRRRPNDIAAAGRLATTPAASARQEAAARRANDKRQSPSETGQGAPPGASGSANPPDPRAASGSRSEQGEQQRQQSSKPGEEGQQQDQGSGQSPGRGNNTPGSAQDALKRSRGLSTLMLAVPTVDRLAGTPGNAPSQVTTRRVPPQSRNAGVVAAGARGTQAGDAGLVPHRPATAHEERLVREYFRRTGPAGRQ</sequence>
<feature type="transmembrane region" description="Helical" evidence="2">
    <location>
        <begin position="63"/>
        <end position="82"/>
    </location>
</feature>
<evidence type="ECO:0000256" key="2">
    <source>
        <dbReference type="SAM" id="Phobius"/>
    </source>
</evidence>
<feature type="transmembrane region" description="Helical" evidence="2">
    <location>
        <begin position="39"/>
        <end position="57"/>
    </location>
</feature>
<name>A0ABP7EEP3_9SPHN</name>
<comment type="caution">
    <text evidence="3">The sequence shown here is derived from an EMBL/GenBank/DDBJ whole genome shotgun (WGS) entry which is preliminary data.</text>
</comment>